<dbReference type="Proteomes" id="UP000516369">
    <property type="component" value="Chromosome"/>
</dbReference>
<organism evidence="2 3">
    <name type="scientific">Defluviicoccus vanus</name>
    <dbReference type="NCBI Taxonomy" id="111831"/>
    <lineage>
        <taxon>Bacteria</taxon>
        <taxon>Pseudomonadati</taxon>
        <taxon>Pseudomonadota</taxon>
        <taxon>Alphaproteobacteria</taxon>
        <taxon>Rhodospirillales</taxon>
        <taxon>Rhodospirillaceae</taxon>
        <taxon>Defluviicoccus</taxon>
    </lineage>
</organism>
<sequence length="181" mass="19481">MPRSRANEGWRCAAGRWLSALCLLLAAGCQSSFGPSFTPPEVSVEGFDLSRAGLFSQELTITLLVENHMTQAMTIEAVDLDLEVNGSRLGSGTTLKSIPLDAERAVVVNVPVKVKTQDILDVVLAMASRSSLEYEISGHVRIRGGADGGSETVRFNDDGAFDLPLAPSRFQNIAADYLQIR</sequence>
<reference evidence="2 3" key="1">
    <citation type="submission" date="2020-05" db="EMBL/GenBank/DDBJ databases">
        <title>Complete closed genome sequence of Defluviicoccus vanus.</title>
        <authorList>
            <person name="Bessarab I."/>
            <person name="Arumugam K."/>
            <person name="Maszenan A.M."/>
            <person name="Seviour R.J."/>
            <person name="Williams R.B."/>
        </authorList>
    </citation>
    <scope>NUCLEOTIDE SEQUENCE [LARGE SCALE GENOMIC DNA]</scope>
    <source>
        <strain evidence="2 3">Ben 114</strain>
    </source>
</reference>
<feature type="domain" description="Late embryogenesis abundant protein LEA-2 subgroup" evidence="1">
    <location>
        <begin position="62"/>
        <end position="155"/>
    </location>
</feature>
<keyword evidence="3" id="KW-1185">Reference proteome</keyword>
<gene>
    <name evidence="2" type="ORF">HQ394_09755</name>
</gene>
<accession>A0A7H1N1H6</accession>
<dbReference type="SUPFAM" id="SSF117070">
    <property type="entry name" value="LEA14-like"/>
    <property type="match status" value="1"/>
</dbReference>
<name>A0A7H1N1H6_9PROT</name>
<dbReference type="InterPro" id="IPR004864">
    <property type="entry name" value="LEA_2"/>
</dbReference>
<evidence type="ECO:0000259" key="1">
    <source>
        <dbReference type="Pfam" id="PF03168"/>
    </source>
</evidence>
<dbReference type="Pfam" id="PF03168">
    <property type="entry name" value="LEA_2"/>
    <property type="match status" value="1"/>
</dbReference>
<dbReference type="EMBL" id="CP053923">
    <property type="protein sequence ID" value="QNT69562.1"/>
    <property type="molecule type" value="Genomic_DNA"/>
</dbReference>
<dbReference type="AlphaFoldDB" id="A0A7H1N1H6"/>
<dbReference type="Gene3D" id="2.60.40.1820">
    <property type="match status" value="1"/>
</dbReference>
<dbReference type="RefSeq" id="WP_190260083.1">
    <property type="nucleotide sequence ID" value="NZ_CP053923.1"/>
</dbReference>
<dbReference type="PROSITE" id="PS51257">
    <property type="entry name" value="PROKAR_LIPOPROTEIN"/>
    <property type="match status" value="1"/>
</dbReference>
<evidence type="ECO:0000313" key="2">
    <source>
        <dbReference type="EMBL" id="QNT69562.1"/>
    </source>
</evidence>
<protein>
    <submittedName>
        <fullName evidence="2">LEA type 2 family protein</fullName>
    </submittedName>
</protein>
<proteinExistence type="predicted"/>
<dbReference type="KEGG" id="dvn:HQ394_09755"/>
<evidence type="ECO:0000313" key="3">
    <source>
        <dbReference type="Proteomes" id="UP000516369"/>
    </source>
</evidence>